<reference evidence="3" key="1">
    <citation type="submission" date="2020-02" db="EMBL/GenBank/DDBJ databases">
        <authorList>
            <person name="Meier V. D."/>
        </authorList>
    </citation>
    <scope>NUCLEOTIDE SEQUENCE</scope>
    <source>
        <strain evidence="3">AVDCRST_MAG77</strain>
    </source>
</reference>
<dbReference type="AlphaFoldDB" id="A0A6J4IZI3"/>
<gene>
    <name evidence="3" type="ORF">AVDCRST_MAG77-2721</name>
</gene>
<feature type="compositionally biased region" description="Gly residues" evidence="1">
    <location>
        <begin position="85"/>
        <end position="94"/>
    </location>
</feature>
<feature type="region of interest" description="Disordered" evidence="1">
    <location>
        <begin position="61"/>
        <end position="94"/>
    </location>
</feature>
<evidence type="ECO:0000313" key="3">
    <source>
        <dbReference type="EMBL" id="CAA9263551.1"/>
    </source>
</evidence>
<accession>A0A6J4IZI3</accession>
<dbReference type="Pfam" id="PF13472">
    <property type="entry name" value="Lipase_GDSL_2"/>
    <property type="match status" value="1"/>
</dbReference>
<dbReference type="EMBL" id="CADCTC010000161">
    <property type="protein sequence ID" value="CAA9263551.1"/>
    <property type="molecule type" value="Genomic_DNA"/>
</dbReference>
<dbReference type="SUPFAM" id="SSF52266">
    <property type="entry name" value="SGNH hydrolase"/>
    <property type="match status" value="1"/>
</dbReference>
<protein>
    <recommendedName>
        <fullName evidence="2">SGNH hydrolase-type esterase domain-containing protein</fullName>
    </recommendedName>
</protein>
<name>A0A6J4IZI3_9CHLR</name>
<organism evidence="3">
    <name type="scientific">uncultured Chloroflexota bacterium</name>
    <dbReference type="NCBI Taxonomy" id="166587"/>
    <lineage>
        <taxon>Bacteria</taxon>
        <taxon>Bacillati</taxon>
        <taxon>Chloroflexota</taxon>
        <taxon>environmental samples</taxon>
    </lineage>
</organism>
<feature type="compositionally biased region" description="Low complexity" evidence="1">
    <location>
        <begin position="64"/>
        <end position="84"/>
    </location>
</feature>
<evidence type="ECO:0000259" key="2">
    <source>
        <dbReference type="Pfam" id="PF13472"/>
    </source>
</evidence>
<proteinExistence type="predicted"/>
<dbReference type="InterPro" id="IPR036514">
    <property type="entry name" value="SGNH_hydro_sf"/>
</dbReference>
<sequence length="233" mass="24771">MLTLYTFGDSILDCGHYNQHGVHPGQLLVKNDDRLFPEFRGQDLSSLGPARLEHRARDGATVRGLPPQGQGLPAEQAAEQAPSPGAGGGATNGNGSGSGARSIAILTVGGNDLLQGLILDTGPGIAEFAAAVDGFLRRMPIRPVLIGNVYDPSMGDDRQNFLGVDPGIARANHRRINDALAELAGRYGRLVDLNAHFLTGDPSWFTRTIEPSLKGASEVRRAFWNVLRPFVAG</sequence>
<dbReference type="Gene3D" id="3.40.50.1110">
    <property type="entry name" value="SGNH hydrolase"/>
    <property type="match status" value="1"/>
</dbReference>
<dbReference type="InterPro" id="IPR013830">
    <property type="entry name" value="SGNH_hydro"/>
</dbReference>
<evidence type="ECO:0000256" key="1">
    <source>
        <dbReference type="SAM" id="MobiDB-lite"/>
    </source>
</evidence>
<feature type="domain" description="SGNH hydrolase-type esterase" evidence="2">
    <location>
        <begin position="7"/>
        <end position="206"/>
    </location>
</feature>